<gene>
    <name evidence="1" type="ORF">METSCH_A03740</name>
</gene>
<dbReference type="Proteomes" id="UP000292447">
    <property type="component" value="Chromosome I"/>
</dbReference>
<evidence type="ECO:0000313" key="1">
    <source>
        <dbReference type="EMBL" id="QBM85749.1"/>
    </source>
</evidence>
<sequence>MGPSVWVSTRHQRWAVTGTFLTTGNTGANEQDSLSLQLFVTTVGVWEVRVTTVNDDVTLLQVRQQRLNEGVDGLTSLDQKHDSSWSLQVGHELLDGVGTNDGLALGLVVQELVDLGHRSVVSNDGEALVGGVQDQVLAHDGQTDQTKITTGTVSKMSFDCSQSIANSHFCPSSNLCSDSSNKWSFNYIVELSGKI</sequence>
<proteinExistence type="predicted"/>
<organism evidence="1 2">
    <name type="scientific">Metschnikowia aff. pulcherrima</name>
    <dbReference type="NCBI Taxonomy" id="2163413"/>
    <lineage>
        <taxon>Eukaryota</taxon>
        <taxon>Fungi</taxon>
        <taxon>Dikarya</taxon>
        <taxon>Ascomycota</taxon>
        <taxon>Saccharomycotina</taxon>
        <taxon>Pichiomycetes</taxon>
        <taxon>Metschnikowiaceae</taxon>
        <taxon>Metschnikowia</taxon>
    </lineage>
</organism>
<protein>
    <submittedName>
        <fullName evidence="1">Uncharacterized protein</fullName>
    </submittedName>
</protein>
<accession>A0A4P6XGH4</accession>
<dbReference type="AlphaFoldDB" id="A0A4P6XGH4"/>
<dbReference type="EMBL" id="CP034456">
    <property type="protein sequence ID" value="QBM85749.1"/>
    <property type="molecule type" value="Genomic_DNA"/>
</dbReference>
<evidence type="ECO:0000313" key="2">
    <source>
        <dbReference type="Proteomes" id="UP000292447"/>
    </source>
</evidence>
<name>A0A4P6XGH4_9ASCO</name>
<keyword evidence="2" id="KW-1185">Reference proteome</keyword>
<reference evidence="2" key="1">
    <citation type="submission" date="2019-03" db="EMBL/GenBank/DDBJ databases">
        <title>Snf2 controls pulcherriminic acid biosynthesis and connects pigmentation and antifungal activity of the yeast Metschnikowia pulcherrima.</title>
        <authorList>
            <person name="Gore-Lloyd D."/>
            <person name="Sumann I."/>
            <person name="Brachmann A.O."/>
            <person name="Schneeberger K."/>
            <person name="Ortiz-Merino R.A."/>
            <person name="Moreno-Beltran M."/>
            <person name="Schlaefli M."/>
            <person name="Kirner P."/>
            <person name="Santos Kron A."/>
            <person name="Wolfe K.H."/>
            <person name="Piel J."/>
            <person name="Ahrens C.H."/>
            <person name="Henk D."/>
            <person name="Freimoser F.M."/>
        </authorList>
    </citation>
    <scope>NUCLEOTIDE SEQUENCE [LARGE SCALE GENOMIC DNA]</scope>
    <source>
        <strain evidence="2">APC 1.2</strain>
    </source>
</reference>